<dbReference type="InterPro" id="IPR011576">
    <property type="entry name" value="Pyridox_Oxase_N"/>
</dbReference>
<evidence type="ECO:0000256" key="7">
    <source>
        <dbReference type="PIRSR" id="PIRSR000190-2"/>
    </source>
</evidence>
<organism evidence="10 11">
    <name type="scientific">Deinococcus peraridilitoris (strain DSM 19664 / LMG 22246 / CIP 109416 / KR-200)</name>
    <dbReference type="NCBI Taxonomy" id="937777"/>
    <lineage>
        <taxon>Bacteria</taxon>
        <taxon>Thermotogati</taxon>
        <taxon>Deinococcota</taxon>
        <taxon>Deinococci</taxon>
        <taxon>Deinococcales</taxon>
        <taxon>Deinococcaceae</taxon>
        <taxon>Deinococcus</taxon>
    </lineage>
</organism>
<evidence type="ECO:0000256" key="2">
    <source>
        <dbReference type="ARBA" id="ARBA00022630"/>
    </source>
</evidence>
<evidence type="ECO:0000256" key="1">
    <source>
        <dbReference type="ARBA" id="ARBA00007301"/>
    </source>
</evidence>
<dbReference type="InterPro" id="IPR000659">
    <property type="entry name" value="Pyridox_Oxase"/>
</dbReference>
<reference evidence="11" key="1">
    <citation type="submission" date="2012-03" db="EMBL/GenBank/DDBJ databases">
        <title>Complete sequence of chromosome of Deinococcus peraridilitoris DSM 19664.</title>
        <authorList>
            <person name="Lucas S."/>
            <person name="Copeland A."/>
            <person name="Lapidus A."/>
            <person name="Glavina del Rio T."/>
            <person name="Dalin E."/>
            <person name="Tice H."/>
            <person name="Bruce D."/>
            <person name="Goodwin L."/>
            <person name="Pitluck S."/>
            <person name="Peters L."/>
            <person name="Mikhailova N."/>
            <person name="Lu M."/>
            <person name="Kyrpides N."/>
            <person name="Mavromatis K."/>
            <person name="Ivanova N."/>
            <person name="Brettin T."/>
            <person name="Detter J.C."/>
            <person name="Han C."/>
            <person name="Larimer F."/>
            <person name="Land M."/>
            <person name="Hauser L."/>
            <person name="Markowitz V."/>
            <person name="Cheng J.-F."/>
            <person name="Hugenholtz P."/>
            <person name="Woyke T."/>
            <person name="Wu D."/>
            <person name="Pukall R."/>
            <person name="Steenblock K."/>
            <person name="Brambilla E."/>
            <person name="Klenk H.-P."/>
            <person name="Eisen J.A."/>
        </authorList>
    </citation>
    <scope>NUCLEOTIDE SEQUENCE [LARGE SCALE GENOMIC DNA]</scope>
    <source>
        <strain evidence="11">DSM 19664 / LMG 22246 / CIP 109416 / KR-200</strain>
    </source>
</reference>
<feature type="domain" description="Pyridoxine 5'-phosphate oxidase dimerisation C-terminal" evidence="9">
    <location>
        <begin position="172"/>
        <end position="212"/>
    </location>
</feature>
<dbReference type="UniPathway" id="UPA01068">
    <property type="reaction ID" value="UER00304"/>
</dbReference>
<comment type="catalytic activity">
    <reaction evidence="5">
        <text>pyridoxine 5'-phosphate + O2 = pyridoxal 5'-phosphate + H2O2</text>
        <dbReference type="Rhea" id="RHEA:15149"/>
        <dbReference type="ChEBI" id="CHEBI:15379"/>
        <dbReference type="ChEBI" id="CHEBI:16240"/>
        <dbReference type="ChEBI" id="CHEBI:58589"/>
        <dbReference type="ChEBI" id="CHEBI:597326"/>
        <dbReference type="EC" id="1.4.3.5"/>
    </reaction>
</comment>
<dbReference type="EMBL" id="CP003382">
    <property type="protein sequence ID" value="AFZ65829.1"/>
    <property type="molecule type" value="Genomic_DNA"/>
</dbReference>
<protein>
    <recommendedName>
        <fullName evidence="5">Pyridoxine/pyridoxamine 5'-phosphate oxidase</fullName>
        <ecNumber evidence="5">1.4.3.5</ecNumber>
    </recommendedName>
    <alternativeName>
        <fullName evidence="5">PNP/PMP oxidase</fullName>
        <shortName evidence="5">PNPOx</shortName>
    </alternativeName>
    <alternativeName>
        <fullName evidence="5">Pyridoxal 5'-phosphate synthase</fullName>
    </alternativeName>
</protein>
<dbReference type="HOGENOM" id="CLU_032263_2_2_0"/>
<dbReference type="InterPro" id="IPR019576">
    <property type="entry name" value="Pyridoxamine_oxidase_dimer_C"/>
</dbReference>
<dbReference type="GO" id="GO:0004733">
    <property type="term" value="F:pyridoxamine phosphate oxidase activity"/>
    <property type="evidence" value="ECO:0007669"/>
    <property type="project" value="UniProtKB-UniRule"/>
</dbReference>
<dbReference type="GO" id="GO:0010181">
    <property type="term" value="F:FMN binding"/>
    <property type="evidence" value="ECO:0007669"/>
    <property type="project" value="UniProtKB-UniRule"/>
</dbReference>
<dbReference type="PROSITE" id="PS01064">
    <property type="entry name" value="PYRIDOX_OXIDASE"/>
    <property type="match status" value="1"/>
</dbReference>
<dbReference type="GO" id="GO:0008615">
    <property type="term" value="P:pyridoxine biosynthetic process"/>
    <property type="evidence" value="ECO:0007669"/>
    <property type="project" value="UniProtKB-UniRule"/>
</dbReference>
<evidence type="ECO:0000256" key="5">
    <source>
        <dbReference type="HAMAP-Rule" id="MF_01629"/>
    </source>
</evidence>
<accession>K9ZXA4</accession>
<dbReference type="InterPro" id="IPR012349">
    <property type="entry name" value="Split_barrel_FMN-bd"/>
</dbReference>
<name>K9ZXA4_DEIPD</name>
<comment type="catalytic activity">
    <reaction evidence="5">
        <text>pyridoxamine 5'-phosphate + O2 + H2O = pyridoxal 5'-phosphate + H2O2 + NH4(+)</text>
        <dbReference type="Rhea" id="RHEA:15817"/>
        <dbReference type="ChEBI" id="CHEBI:15377"/>
        <dbReference type="ChEBI" id="CHEBI:15379"/>
        <dbReference type="ChEBI" id="CHEBI:16240"/>
        <dbReference type="ChEBI" id="CHEBI:28938"/>
        <dbReference type="ChEBI" id="CHEBI:58451"/>
        <dbReference type="ChEBI" id="CHEBI:597326"/>
        <dbReference type="EC" id="1.4.3.5"/>
    </reaction>
</comment>
<dbReference type="InterPro" id="IPR019740">
    <property type="entry name" value="Pyridox_Oxase_CS"/>
</dbReference>
<feature type="binding site" evidence="5 7">
    <location>
        <position position="83"/>
    </location>
    <ligand>
        <name>FMN</name>
        <dbReference type="ChEBI" id="CHEBI:58210"/>
    </ligand>
</feature>
<feature type="domain" description="Pyridoxamine 5'-phosphate oxidase N-terminal" evidence="8">
    <location>
        <begin position="36"/>
        <end position="158"/>
    </location>
</feature>
<evidence type="ECO:0000256" key="3">
    <source>
        <dbReference type="ARBA" id="ARBA00022643"/>
    </source>
</evidence>
<comment type="subunit">
    <text evidence="5">Homodimer.</text>
</comment>
<dbReference type="PIRSF" id="PIRSF000190">
    <property type="entry name" value="Pyd_amn-ph_oxd"/>
    <property type="match status" value="1"/>
</dbReference>
<dbReference type="Proteomes" id="UP000010467">
    <property type="component" value="Chromosome"/>
</dbReference>
<feature type="binding site" evidence="5 6">
    <location>
        <position position="131"/>
    </location>
    <ligand>
        <name>substrate</name>
    </ligand>
</feature>
<proteinExistence type="inferred from homology"/>
<feature type="binding site" evidence="5 7">
    <location>
        <position position="105"/>
    </location>
    <ligand>
        <name>FMN</name>
        <dbReference type="ChEBI" id="CHEBI:58210"/>
    </ligand>
</feature>
<feature type="binding site" evidence="5 6">
    <location>
        <position position="123"/>
    </location>
    <ligand>
        <name>substrate</name>
    </ligand>
</feature>
<comment type="similarity">
    <text evidence="1 5">Belongs to the pyridoxamine 5'-phosphate oxidase family.</text>
</comment>
<feature type="binding site" evidence="5 7">
    <location>
        <begin position="141"/>
        <end position="142"/>
    </location>
    <ligand>
        <name>FMN</name>
        <dbReference type="ChEBI" id="CHEBI:58210"/>
    </ligand>
</feature>
<dbReference type="STRING" id="937777.Deipe_0227"/>
<keyword evidence="2 5" id="KW-0285">Flavoprotein</keyword>
<dbReference type="RefSeq" id="WP_015234140.1">
    <property type="nucleotide sequence ID" value="NC_019793.1"/>
</dbReference>
<evidence type="ECO:0000313" key="10">
    <source>
        <dbReference type="EMBL" id="AFZ65829.1"/>
    </source>
</evidence>
<dbReference type="KEGG" id="dpd:Deipe_0227"/>
<keyword evidence="3 5" id="KW-0288">FMN</keyword>
<evidence type="ECO:0000256" key="6">
    <source>
        <dbReference type="PIRSR" id="PIRSR000190-1"/>
    </source>
</evidence>
<feature type="binding site" evidence="5 7">
    <location>
        <position position="82"/>
    </location>
    <ligand>
        <name>FMN</name>
        <dbReference type="ChEBI" id="CHEBI:58210"/>
    </ligand>
</feature>
<comment type="pathway">
    <text evidence="5">Cofactor metabolism; pyridoxal 5'-phosphate salvage; pyridoxal 5'-phosphate from pyridoxine 5'-phosphate: step 1/1.</text>
</comment>
<dbReference type="PANTHER" id="PTHR10851:SF0">
    <property type="entry name" value="PYRIDOXINE-5'-PHOSPHATE OXIDASE"/>
    <property type="match status" value="1"/>
</dbReference>
<feature type="binding site" evidence="5 6">
    <location>
        <position position="127"/>
    </location>
    <ligand>
        <name>substrate</name>
    </ligand>
</feature>
<dbReference type="AlphaFoldDB" id="K9ZXA4"/>
<evidence type="ECO:0000259" key="9">
    <source>
        <dbReference type="Pfam" id="PF10590"/>
    </source>
</evidence>
<feature type="binding site" evidence="5 7">
    <location>
        <begin position="76"/>
        <end position="77"/>
    </location>
    <ligand>
        <name>FMN</name>
        <dbReference type="ChEBI" id="CHEBI:58210"/>
    </ligand>
</feature>
<keyword evidence="5" id="KW-0664">Pyridoxine biosynthesis</keyword>
<dbReference type="eggNOG" id="COG0259">
    <property type="taxonomic scope" value="Bacteria"/>
</dbReference>
<dbReference type="SUPFAM" id="SSF50475">
    <property type="entry name" value="FMN-binding split barrel"/>
    <property type="match status" value="1"/>
</dbReference>
<sequence length="212" mass="24477">MSDLAELRKTYARSELRRSDLHAEPLEQFRAWFAQALSEAGHEPYAVTVATADERGRPSARTVLLRAFDSRGFVFYTNFFSRKGHDLSVNPQASLLFYWPSLERQVRVEGAVERVRNEEADAYFARRPRESQLAAHASTPQSAPIAHRAALELRYQELAGRFPGEVPRPEDWGGFRVIPDTYEFWQGRPGRLHDRFLYTREGAIWHTSRLMP</sequence>
<dbReference type="PANTHER" id="PTHR10851">
    <property type="entry name" value="PYRIDOXINE-5-PHOSPHATE OXIDASE"/>
    <property type="match status" value="1"/>
</dbReference>
<dbReference type="OrthoDB" id="9780392at2"/>
<dbReference type="PATRIC" id="fig|937777.3.peg.235"/>
<feature type="binding site" evidence="5 7">
    <location>
        <position position="195"/>
    </location>
    <ligand>
        <name>FMN</name>
        <dbReference type="ChEBI" id="CHEBI:58210"/>
    </ligand>
</feature>
<keyword evidence="11" id="KW-1185">Reference proteome</keyword>
<comment type="cofactor">
    <cofactor evidence="5 7">
        <name>FMN</name>
        <dbReference type="ChEBI" id="CHEBI:58210"/>
    </cofactor>
    <text evidence="5 7">Binds 1 FMN per subunit.</text>
</comment>
<dbReference type="Pfam" id="PF10590">
    <property type="entry name" value="PNP_phzG_C"/>
    <property type="match status" value="1"/>
</dbReference>
<dbReference type="NCBIfam" id="NF004231">
    <property type="entry name" value="PRK05679.1"/>
    <property type="match status" value="1"/>
</dbReference>
<feature type="binding site" evidence="5 6">
    <location>
        <begin position="191"/>
        <end position="193"/>
    </location>
    <ligand>
        <name>substrate</name>
    </ligand>
</feature>
<dbReference type="EC" id="1.4.3.5" evidence="5"/>
<dbReference type="NCBIfam" id="TIGR00558">
    <property type="entry name" value="pdxH"/>
    <property type="match status" value="1"/>
</dbReference>
<gene>
    <name evidence="5" type="primary">pdxH</name>
    <name evidence="10" type="ordered locus">Deipe_0227</name>
</gene>
<dbReference type="HAMAP" id="MF_01629">
    <property type="entry name" value="PdxH"/>
    <property type="match status" value="1"/>
</dbReference>
<evidence type="ECO:0000259" key="8">
    <source>
        <dbReference type="Pfam" id="PF01243"/>
    </source>
</evidence>
<comment type="function">
    <text evidence="5">Catalyzes the oxidation of either pyridoxine 5'-phosphate (PNP) or pyridoxamine 5'-phosphate (PMP) into pyridoxal 5'-phosphate (PLP).</text>
</comment>
<dbReference type="Pfam" id="PF01243">
    <property type="entry name" value="PNPOx_N"/>
    <property type="match status" value="1"/>
</dbReference>
<feature type="binding site" evidence="5 6">
    <location>
        <position position="66"/>
    </location>
    <ligand>
        <name>substrate</name>
    </ligand>
</feature>
<comment type="pathway">
    <text evidence="5">Cofactor metabolism; pyridoxal 5'-phosphate salvage; pyridoxal 5'-phosphate from pyridoxamine 5'-phosphate: step 1/1.</text>
</comment>
<dbReference type="Gene3D" id="2.30.110.10">
    <property type="entry name" value="Electron Transport, Fmn-binding Protein, Chain A"/>
    <property type="match status" value="1"/>
</dbReference>
<feature type="binding site" evidence="5 7">
    <location>
        <position position="185"/>
    </location>
    <ligand>
        <name>FMN</name>
        <dbReference type="ChEBI" id="CHEBI:58210"/>
    </ligand>
</feature>
<keyword evidence="4 5" id="KW-0560">Oxidoreductase</keyword>
<feature type="binding site" evidence="5">
    <location>
        <begin position="61"/>
        <end position="66"/>
    </location>
    <ligand>
        <name>FMN</name>
        <dbReference type="ChEBI" id="CHEBI:58210"/>
    </ligand>
</feature>
<evidence type="ECO:0000256" key="4">
    <source>
        <dbReference type="ARBA" id="ARBA00023002"/>
    </source>
</evidence>
<feature type="binding site" evidence="6">
    <location>
        <begin position="8"/>
        <end position="11"/>
    </location>
    <ligand>
        <name>substrate</name>
    </ligand>
</feature>
<evidence type="ECO:0000313" key="11">
    <source>
        <dbReference type="Proteomes" id="UP000010467"/>
    </source>
</evidence>